<reference evidence="2 3" key="1">
    <citation type="submission" date="2017-11" db="EMBL/GenBank/DDBJ databases">
        <title>Complete genome of a free-living desiccation-tolerant cyanobacterium and its photosynthetic adaptation to extreme terrestrial habitat.</title>
        <authorList>
            <person name="Shang J."/>
        </authorList>
    </citation>
    <scope>NUCLEOTIDE SEQUENCE [LARGE SCALE GENOMIC DNA]</scope>
    <source>
        <strain evidence="2 3">CCNUN1</strain>
    </source>
</reference>
<name>A0A2K8T519_9NOSO</name>
<evidence type="ECO:0000256" key="1">
    <source>
        <dbReference type="SAM" id="MobiDB-lite"/>
    </source>
</evidence>
<proteinExistence type="predicted"/>
<accession>A0A2K8T519</accession>
<feature type="region of interest" description="Disordered" evidence="1">
    <location>
        <begin position="24"/>
        <end position="56"/>
    </location>
</feature>
<organism evidence="2 3">
    <name type="scientific">Nostoc flagelliforme CCNUN1</name>
    <dbReference type="NCBI Taxonomy" id="2038116"/>
    <lineage>
        <taxon>Bacteria</taxon>
        <taxon>Bacillati</taxon>
        <taxon>Cyanobacteriota</taxon>
        <taxon>Cyanophyceae</taxon>
        <taxon>Nostocales</taxon>
        <taxon>Nostocaceae</taxon>
        <taxon>Nostoc</taxon>
    </lineage>
</organism>
<keyword evidence="3" id="KW-1185">Reference proteome</keyword>
<evidence type="ECO:0000313" key="2">
    <source>
        <dbReference type="EMBL" id="AUB42673.1"/>
    </source>
</evidence>
<protein>
    <submittedName>
        <fullName evidence="2">Uncharacterized protein</fullName>
    </submittedName>
</protein>
<dbReference type="Proteomes" id="UP000232003">
    <property type="component" value="Chromosome"/>
</dbReference>
<evidence type="ECO:0000313" key="3">
    <source>
        <dbReference type="Proteomes" id="UP000232003"/>
    </source>
</evidence>
<gene>
    <name evidence="2" type="ORF">COO91_08819</name>
</gene>
<sequence>MDFGLGIGKEKAGGRKQKFFNFELISPSSPSSSPAPSSSHSLLPTPQLTTSLDNAQ</sequence>
<dbReference type="EMBL" id="CP024785">
    <property type="protein sequence ID" value="AUB42673.1"/>
    <property type="molecule type" value="Genomic_DNA"/>
</dbReference>
<dbReference type="KEGG" id="nfl:COO91_08819"/>
<feature type="compositionally biased region" description="Low complexity" evidence="1">
    <location>
        <begin position="26"/>
        <end position="56"/>
    </location>
</feature>
<dbReference type="AlphaFoldDB" id="A0A2K8T519"/>